<protein>
    <submittedName>
        <fullName evidence="3">Aldo/keto reductase</fullName>
    </submittedName>
</protein>
<gene>
    <name evidence="3" type="ORF">QQS35_19945</name>
</gene>
<accession>A0ABT7LDN8</accession>
<dbReference type="PRINTS" id="PR00069">
    <property type="entry name" value="ALDKETRDTASE"/>
</dbReference>
<reference evidence="3 4" key="1">
    <citation type="submission" date="2023-06" db="EMBL/GenBank/DDBJ databases">
        <title>Aquibacillus rhizosphaerae LR5S19.</title>
        <authorList>
            <person name="Sun J.-Q."/>
        </authorList>
    </citation>
    <scope>NUCLEOTIDE SEQUENCE [LARGE SCALE GENOMIC DNA]</scope>
    <source>
        <strain evidence="3 4">LR5S19</strain>
    </source>
</reference>
<keyword evidence="4" id="KW-1185">Reference proteome</keyword>
<dbReference type="InterPro" id="IPR023210">
    <property type="entry name" value="NADP_OxRdtase_dom"/>
</dbReference>
<dbReference type="Pfam" id="PF00248">
    <property type="entry name" value="Aldo_ket_red"/>
    <property type="match status" value="1"/>
</dbReference>
<dbReference type="EMBL" id="JASTZU010000062">
    <property type="protein sequence ID" value="MDL4842710.1"/>
    <property type="molecule type" value="Genomic_DNA"/>
</dbReference>
<dbReference type="Proteomes" id="UP001235343">
    <property type="component" value="Unassembled WGS sequence"/>
</dbReference>
<dbReference type="InterPro" id="IPR020471">
    <property type="entry name" value="AKR"/>
</dbReference>
<proteinExistence type="predicted"/>
<dbReference type="PANTHER" id="PTHR43364">
    <property type="entry name" value="NADH-SPECIFIC METHYLGLYOXAL REDUCTASE-RELATED"/>
    <property type="match status" value="1"/>
</dbReference>
<organism evidence="3 4">
    <name type="scientific">Aquibacillus rhizosphaerae</name>
    <dbReference type="NCBI Taxonomy" id="3051431"/>
    <lineage>
        <taxon>Bacteria</taxon>
        <taxon>Bacillati</taxon>
        <taxon>Bacillota</taxon>
        <taxon>Bacilli</taxon>
        <taxon>Bacillales</taxon>
        <taxon>Bacillaceae</taxon>
        <taxon>Aquibacillus</taxon>
    </lineage>
</organism>
<dbReference type="PANTHER" id="PTHR43364:SF4">
    <property type="entry name" value="NAD(P)-LINKED OXIDOREDUCTASE SUPERFAMILY PROTEIN"/>
    <property type="match status" value="1"/>
</dbReference>
<evidence type="ECO:0000313" key="4">
    <source>
        <dbReference type="Proteomes" id="UP001235343"/>
    </source>
</evidence>
<evidence type="ECO:0000256" key="1">
    <source>
        <dbReference type="ARBA" id="ARBA00023002"/>
    </source>
</evidence>
<evidence type="ECO:0000259" key="2">
    <source>
        <dbReference type="Pfam" id="PF00248"/>
    </source>
</evidence>
<evidence type="ECO:0000313" key="3">
    <source>
        <dbReference type="EMBL" id="MDL4842710.1"/>
    </source>
</evidence>
<dbReference type="SUPFAM" id="SSF51430">
    <property type="entry name" value="NAD(P)-linked oxidoreductase"/>
    <property type="match status" value="1"/>
</dbReference>
<dbReference type="InterPro" id="IPR036812">
    <property type="entry name" value="NAD(P)_OxRdtase_dom_sf"/>
</dbReference>
<dbReference type="RefSeq" id="WP_285934002.1">
    <property type="nucleotide sequence ID" value="NZ_JASTZU010000062.1"/>
</dbReference>
<sequence>MEVVTRVPLRNLGDSTTKISALGLGCWQFSKGKGMVGRFWAEMKQEDITMIVKMSLGGGINWFDTAEAYGKGESERALSEALNTIGPSAEQALIATKWWPILRTASSITKTIDNRLEALGGRQIDLYQIHQPYSFSTVKDEMKAMIELLKDNKIKYAGVSNFNASKMKQADEVLKKEGYSLVSNQVKYSLLDRRIERNGVLDAAKELGITIIAYSPLEQGILSGKFHKNPDLIKKIQGPRKYTSYFKASGLAKTQPLIDVLEEKAIKYGVSQTQIALNWLIHFHGDTVVAIPGASKLHHVQENIGTLQFTLSTDDLNEIDSVSKQVATFD</sequence>
<comment type="caution">
    <text evidence="3">The sequence shown here is derived from an EMBL/GenBank/DDBJ whole genome shotgun (WGS) entry which is preliminary data.</text>
</comment>
<name>A0ABT7LDN8_9BACI</name>
<feature type="domain" description="NADP-dependent oxidoreductase" evidence="2">
    <location>
        <begin position="22"/>
        <end position="323"/>
    </location>
</feature>
<dbReference type="InterPro" id="IPR050523">
    <property type="entry name" value="AKR_Detox_Biosynth"/>
</dbReference>
<dbReference type="Gene3D" id="3.20.20.100">
    <property type="entry name" value="NADP-dependent oxidoreductase domain"/>
    <property type="match status" value="1"/>
</dbReference>
<keyword evidence="1" id="KW-0560">Oxidoreductase</keyword>